<evidence type="ECO:0000256" key="5">
    <source>
        <dbReference type="ARBA" id="ARBA00022989"/>
    </source>
</evidence>
<sequence>MNEVKQELVIIRRRSAFDDEKAHGGVWKIAYADFMTAMMAFFLVMWLINALNQDQKQVVASYFNPIKLSENAPAPKGLKDLSKKEPSSFEGQDGKRQPGGPSEERRGDSPTAEKPPFYEEKVLFRDPYATLAEIANSANQASGQRRAGALTSAEEDGLKGGDAYRDPFDPGYWKLAPQASKDADRIIENEPKPNASARDNPAGTGQGEPQARRAKSDDAGGSVAPNPDASSASLSPLLPPGPTPSQSSREASAQANAQPGAQANTQVNTQANAPANATAPPRPADAARDADPREAAQVQQPTVKQLQAAIADALSDIKAGAGPVAEVRQVEDGLLISLTDDASFGMFAVGSAEPRPELIRVIDKIGPLLTKRQGPIIVRGHTDNRPYRSETYDNWRLSTARAQMAYYMLVRSGVDAQRIEHVEGYADRRPKLPNDPAAAQNRRIEILIREKRS</sequence>
<dbReference type="Proteomes" id="UP000324797">
    <property type="component" value="Unassembled WGS sequence"/>
</dbReference>
<dbReference type="Gene3D" id="3.30.1330.60">
    <property type="entry name" value="OmpA-like domain"/>
    <property type="match status" value="1"/>
</dbReference>
<feature type="region of interest" description="Disordered" evidence="8">
    <location>
        <begin position="74"/>
        <end position="119"/>
    </location>
</feature>
<evidence type="ECO:0000313" key="12">
    <source>
        <dbReference type="Proteomes" id="UP000324797"/>
    </source>
</evidence>
<gene>
    <name evidence="11" type="ORF">FXV83_08940</name>
</gene>
<evidence type="ECO:0000256" key="6">
    <source>
        <dbReference type="ARBA" id="ARBA00023136"/>
    </source>
</evidence>
<dbReference type="InterPro" id="IPR025713">
    <property type="entry name" value="MotB-like_N_dom"/>
</dbReference>
<dbReference type="NCBIfam" id="NF004651">
    <property type="entry name" value="PRK05996.1"/>
    <property type="match status" value="1"/>
</dbReference>
<evidence type="ECO:0000256" key="1">
    <source>
        <dbReference type="ARBA" id="ARBA00004162"/>
    </source>
</evidence>
<dbReference type="PANTHER" id="PTHR30329">
    <property type="entry name" value="STATOR ELEMENT OF FLAGELLAR MOTOR COMPLEX"/>
    <property type="match status" value="1"/>
</dbReference>
<keyword evidence="6 7" id="KW-0472">Membrane</keyword>
<dbReference type="PROSITE" id="PS51123">
    <property type="entry name" value="OMPA_2"/>
    <property type="match status" value="1"/>
</dbReference>
<dbReference type="EMBL" id="VSTH01000023">
    <property type="protein sequence ID" value="TYO66914.1"/>
    <property type="molecule type" value="Genomic_DNA"/>
</dbReference>
<evidence type="ECO:0000256" key="8">
    <source>
        <dbReference type="SAM" id="MobiDB-lite"/>
    </source>
</evidence>
<accession>A0A5S4YTA8</accession>
<feature type="domain" description="OmpA-like" evidence="10">
    <location>
        <begin position="331"/>
        <end position="452"/>
    </location>
</feature>
<evidence type="ECO:0000256" key="9">
    <source>
        <dbReference type="SAM" id="Phobius"/>
    </source>
</evidence>
<keyword evidence="12" id="KW-1185">Reference proteome</keyword>
<dbReference type="Pfam" id="PF00691">
    <property type="entry name" value="OmpA"/>
    <property type="match status" value="1"/>
</dbReference>
<dbReference type="GO" id="GO:0005886">
    <property type="term" value="C:plasma membrane"/>
    <property type="evidence" value="ECO:0007669"/>
    <property type="project" value="UniProtKB-SubCell"/>
</dbReference>
<dbReference type="CDD" id="cd07185">
    <property type="entry name" value="OmpA_C-like"/>
    <property type="match status" value="1"/>
</dbReference>
<dbReference type="PANTHER" id="PTHR30329:SF21">
    <property type="entry name" value="LIPOPROTEIN YIAD-RELATED"/>
    <property type="match status" value="1"/>
</dbReference>
<comment type="caution">
    <text evidence="11">The sequence shown here is derived from an EMBL/GenBank/DDBJ whole genome shotgun (WGS) entry which is preliminary data.</text>
</comment>
<dbReference type="SUPFAM" id="SSF103088">
    <property type="entry name" value="OmpA-like"/>
    <property type="match status" value="1"/>
</dbReference>
<dbReference type="InterPro" id="IPR036737">
    <property type="entry name" value="OmpA-like_sf"/>
</dbReference>
<feature type="compositionally biased region" description="Low complexity" evidence="8">
    <location>
        <begin position="224"/>
        <end position="236"/>
    </location>
</feature>
<evidence type="ECO:0000256" key="3">
    <source>
        <dbReference type="ARBA" id="ARBA00022475"/>
    </source>
</evidence>
<keyword evidence="3" id="KW-1003">Cell membrane</keyword>
<evidence type="ECO:0000256" key="2">
    <source>
        <dbReference type="ARBA" id="ARBA00008914"/>
    </source>
</evidence>
<dbReference type="RefSeq" id="WP_148738817.1">
    <property type="nucleotide sequence ID" value="NZ_VSTH01000023.1"/>
</dbReference>
<organism evidence="11 12">
    <name type="scientific">Bradyrhizobium hipponense</name>
    <dbReference type="NCBI Taxonomy" id="2605638"/>
    <lineage>
        <taxon>Bacteria</taxon>
        <taxon>Pseudomonadati</taxon>
        <taxon>Pseudomonadota</taxon>
        <taxon>Alphaproteobacteria</taxon>
        <taxon>Hyphomicrobiales</taxon>
        <taxon>Nitrobacteraceae</taxon>
        <taxon>Bradyrhizobium</taxon>
    </lineage>
</organism>
<dbReference type="AlphaFoldDB" id="A0A5S4YTA8"/>
<protein>
    <submittedName>
        <fullName evidence="11">MotB family protein</fullName>
    </submittedName>
</protein>
<keyword evidence="4 9" id="KW-0812">Transmembrane</keyword>
<evidence type="ECO:0000259" key="10">
    <source>
        <dbReference type="PROSITE" id="PS51123"/>
    </source>
</evidence>
<comment type="subcellular location">
    <subcellularLocation>
        <location evidence="1">Cell membrane</location>
        <topology evidence="1">Single-pass membrane protein</topology>
    </subcellularLocation>
</comment>
<feature type="compositionally biased region" description="Basic and acidic residues" evidence="8">
    <location>
        <begin position="77"/>
        <end position="108"/>
    </location>
</feature>
<feature type="compositionally biased region" description="Low complexity" evidence="8">
    <location>
        <begin position="244"/>
        <end position="279"/>
    </location>
</feature>
<dbReference type="InterPro" id="IPR050330">
    <property type="entry name" value="Bact_OuterMem_StrucFunc"/>
</dbReference>
<evidence type="ECO:0000256" key="7">
    <source>
        <dbReference type="PROSITE-ProRule" id="PRU00473"/>
    </source>
</evidence>
<reference evidence="11 12" key="1">
    <citation type="submission" date="2019-08" db="EMBL/GenBank/DDBJ databases">
        <title>Bradyrhizobium hipponensis sp. nov., a rhizobium isolated from a Lupinus angustifolius root nodule in Tunisia.</title>
        <authorList>
            <person name="Off K."/>
            <person name="Rejili M."/>
            <person name="Mars M."/>
            <person name="Brachmann A."/>
            <person name="Marin M."/>
        </authorList>
    </citation>
    <scope>NUCLEOTIDE SEQUENCE [LARGE SCALE GENOMIC DNA]</scope>
    <source>
        <strain evidence="12">aSej3</strain>
    </source>
</reference>
<evidence type="ECO:0000313" key="11">
    <source>
        <dbReference type="EMBL" id="TYO66914.1"/>
    </source>
</evidence>
<feature type="compositionally biased region" description="Basic and acidic residues" evidence="8">
    <location>
        <begin position="156"/>
        <end position="168"/>
    </location>
</feature>
<name>A0A5S4YTA8_9BRAD</name>
<keyword evidence="5 9" id="KW-1133">Transmembrane helix</keyword>
<feature type="transmembrane region" description="Helical" evidence="9">
    <location>
        <begin position="29"/>
        <end position="48"/>
    </location>
</feature>
<feature type="compositionally biased region" description="Basic and acidic residues" evidence="8">
    <location>
        <begin position="181"/>
        <end position="191"/>
    </location>
</feature>
<dbReference type="Pfam" id="PF13677">
    <property type="entry name" value="MotB_plug"/>
    <property type="match status" value="1"/>
</dbReference>
<dbReference type="InterPro" id="IPR006665">
    <property type="entry name" value="OmpA-like"/>
</dbReference>
<feature type="compositionally biased region" description="Basic and acidic residues" evidence="8">
    <location>
        <begin position="285"/>
        <end position="294"/>
    </location>
</feature>
<feature type="region of interest" description="Disordered" evidence="8">
    <location>
        <begin position="138"/>
        <end position="302"/>
    </location>
</feature>
<comment type="similarity">
    <text evidence="2">Belongs to the MotB family.</text>
</comment>
<evidence type="ECO:0000256" key="4">
    <source>
        <dbReference type="ARBA" id="ARBA00022692"/>
    </source>
</evidence>
<proteinExistence type="inferred from homology"/>